<dbReference type="Pfam" id="PF07715">
    <property type="entry name" value="Plug"/>
    <property type="match status" value="1"/>
</dbReference>
<keyword evidence="10" id="KW-1185">Reference proteome</keyword>
<dbReference type="SUPFAM" id="SSF56935">
    <property type="entry name" value="Porins"/>
    <property type="match status" value="1"/>
</dbReference>
<evidence type="ECO:0000313" key="10">
    <source>
        <dbReference type="Proteomes" id="UP001409291"/>
    </source>
</evidence>
<protein>
    <submittedName>
        <fullName evidence="9">SusC/RagA family TonB-linked outer membrane protein</fullName>
    </submittedName>
</protein>
<keyword evidence="6 7" id="KW-0998">Cell outer membrane</keyword>
<organism evidence="9 10">
    <name type="scientific">Sphingobacterium kitahiroshimense</name>
    <dbReference type="NCBI Taxonomy" id="470446"/>
    <lineage>
        <taxon>Bacteria</taxon>
        <taxon>Pseudomonadati</taxon>
        <taxon>Bacteroidota</taxon>
        <taxon>Sphingobacteriia</taxon>
        <taxon>Sphingobacteriales</taxon>
        <taxon>Sphingobacteriaceae</taxon>
        <taxon>Sphingobacterium</taxon>
    </lineage>
</organism>
<comment type="subcellular location">
    <subcellularLocation>
        <location evidence="1 7">Cell outer membrane</location>
        <topology evidence="1 7">Multi-pass membrane protein</topology>
    </subcellularLocation>
</comment>
<reference evidence="9 10" key="1">
    <citation type="submission" date="2024-04" db="EMBL/GenBank/DDBJ databases">
        <title>WGS of bacteria from Torrens River.</title>
        <authorList>
            <person name="Wyrsch E.R."/>
            <person name="Drigo B."/>
        </authorList>
    </citation>
    <scope>NUCLEOTIDE SEQUENCE [LARGE SCALE GENOMIC DNA]</scope>
    <source>
        <strain evidence="9 10">TWI391</strain>
    </source>
</reference>
<feature type="domain" description="TonB-dependent receptor plug" evidence="8">
    <location>
        <begin position="127"/>
        <end position="234"/>
    </location>
</feature>
<dbReference type="SUPFAM" id="SSF49464">
    <property type="entry name" value="Carboxypeptidase regulatory domain-like"/>
    <property type="match status" value="1"/>
</dbReference>
<keyword evidence="3 7" id="KW-1134">Transmembrane beta strand</keyword>
<keyword evidence="5 7" id="KW-0472">Membrane</keyword>
<accession>A0ABV0BTW7</accession>
<evidence type="ECO:0000313" key="9">
    <source>
        <dbReference type="EMBL" id="MEN5377653.1"/>
    </source>
</evidence>
<comment type="caution">
    <text evidence="9">The sequence shown here is derived from an EMBL/GenBank/DDBJ whole genome shotgun (WGS) entry which is preliminary data.</text>
</comment>
<dbReference type="Gene3D" id="2.60.40.1120">
    <property type="entry name" value="Carboxypeptidase-like, regulatory domain"/>
    <property type="match status" value="1"/>
</dbReference>
<dbReference type="Pfam" id="PF13715">
    <property type="entry name" value="CarbopepD_reg_2"/>
    <property type="match status" value="1"/>
</dbReference>
<dbReference type="PROSITE" id="PS52016">
    <property type="entry name" value="TONB_DEPENDENT_REC_3"/>
    <property type="match status" value="1"/>
</dbReference>
<dbReference type="NCBIfam" id="TIGR04056">
    <property type="entry name" value="OMP_RagA_SusC"/>
    <property type="match status" value="1"/>
</dbReference>
<proteinExistence type="inferred from homology"/>
<evidence type="ECO:0000256" key="6">
    <source>
        <dbReference type="ARBA" id="ARBA00023237"/>
    </source>
</evidence>
<evidence type="ECO:0000256" key="1">
    <source>
        <dbReference type="ARBA" id="ARBA00004571"/>
    </source>
</evidence>
<dbReference type="RefSeq" id="WP_346581214.1">
    <property type="nucleotide sequence ID" value="NZ_JBDJLH010000002.1"/>
</dbReference>
<evidence type="ECO:0000256" key="7">
    <source>
        <dbReference type="PROSITE-ProRule" id="PRU01360"/>
    </source>
</evidence>
<name>A0ABV0BTW7_9SPHI</name>
<dbReference type="EMBL" id="JBDJNQ010000004">
    <property type="protein sequence ID" value="MEN5377653.1"/>
    <property type="molecule type" value="Genomic_DNA"/>
</dbReference>
<evidence type="ECO:0000256" key="3">
    <source>
        <dbReference type="ARBA" id="ARBA00022452"/>
    </source>
</evidence>
<dbReference type="InterPro" id="IPR023997">
    <property type="entry name" value="TonB-dep_OMP_SusC/RagA_CS"/>
</dbReference>
<dbReference type="InterPro" id="IPR036942">
    <property type="entry name" value="Beta-barrel_TonB_sf"/>
</dbReference>
<comment type="similarity">
    <text evidence="7">Belongs to the TonB-dependent receptor family.</text>
</comment>
<dbReference type="InterPro" id="IPR039426">
    <property type="entry name" value="TonB-dep_rcpt-like"/>
</dbReference>
<gene>
    <name evidence="9" type="ORF">ABE541_10300</name>
</gene>
<sequence length="1099" mass="122029">MKNSKLFHVLAFSMVFGFGGLNQSIASTLSEYQSNQVKISGVVKDATGPISGASIAVKGTSIATFTDASGRFTLATIPAGSKIVISYVGYASKEIEWKGESTLNVQLESTSNDLDEVVVVAYGTAKKSTFTGSASVVKSDQLEKISGSGFAEALQGMSPGVNVVNNEGNPGGDTRIQIRGISSMSGNSNPLYVVDGMPYDGQLNSISPSDIESVTVLKDAAASSLYGSRAANGVVVVTTKKGKTAKPQLNFRSAWGTSDNAVKNPTKASPQEQLLNTWEAMYNDQFYKYNLTSDKAGDWASDNVLSKLLKQVTNSKGEPTYVSPFQHINEDYVLHDGKGNPYINPNLKMIWNEEDYDVYKAVFSRKLRQDYGMDVSGTAGDGKTNYFLSSSYLDDKGYASNQYFKRYGFRANVTTQINKWLQVGGNVSYSGSRQNVSGAARALVFTTSMYSPYLRNRDNTDWVYSEKTGKRMYDYGDYVNNFFGANVLQNNGDYWNNDNDEDFNNFMRTMMASRFFAQVTLPYNLSFKTSLSIDDNSSKNFLYGSAVHGAGQLAPYGVTVLTNGGNATRSNTNTKSVTFNNILSWNQDFDNHNLSALAGQESYTNNSLYDYGYGEGIMQLGQYELSSTTKNWQVQSNKNRFALLSYFGKVDYNYSGKYYLSGSFRRDGSSRFHPDNRWGNFFSAGLSWQIAKEDFLKDVSWLDNLSFRSSYGTTGNDKLSRRGDNGVGTGDIYYAYQGVYEASDLYGQAGLKPSAFPTPALIWEKNKQFNAAFDFGILKNIYGTIEYYSRTASDLLYYKEFPLSAQVGNANGLNTNLGDLKNSGFEFSLGADAIRNENFRWKIDANLSTLKNEITYLPGGEFTYNNRGAGYKLSEGYSLYEFYMVKNAGVNPETGNMRYWIRDGENWKMTENYDKDVTSNDYQRIGSALPKVYGSLTNAFNYKGLDMSFMLYYSLGSKMFDYAYVERTAVRGGVGVIQDLIEDHWRKPGDQALLPKFSNDDYASTRKNSDFYVFDNDYLRLRNVSLGYTLPTATMARLGLSKVRLYVSGDNLLTFGSAKNRYSDPETALSGNNYNGSADKDNGIQGSRRVYMAGLQVSF</sequence>
<keyword evidence="2 7" id="KW-0813">Transport</keyword>
<dbReference type="Gene3D" id="2.40.170.20">
    <property type="entry name" value="TonB-dependent receptor, beta-barrel domain"/>
    <property type="match status" value="1"/>
</dbReference>
<keyword evidence="4 7" id="KW-0812">Transmembrane</keyword>
<dbReference type="Proteomes" id="UP001409291">
    <property type="component" value="Unassembled WGS sequence"/>
</dbReference>
<evidence type="ECO:0000256" key="5">
    <source>
        <dbReference type="ARBA" id="ARBA00023136"/>
    </source>
</evidence>
<dbReference type="InterPro" id="IPR037066">
    <property type="entry name" value="Plug_dom_sf"/>
</dbReference>
<evidence type="ECO:0000256" key="4">
    <source>
        <dbReference type="ARBA" id="ARBA00022692"/>
    </source>
</evidence>
<dbReference type="InterPro" id="IPR008969">
    <property type="entry name" value="CarboxyPept-like_regulatory"/>
</dbReference>
<dbReference type="NCBIfam" id="TIGR04057">
    <property type="entry name" value="SusC_RagA_signa"/>
    <property type="match status" value="1"/>
</dbReference>
<dbReference type="Gene3D" id="2.170.130.10">
    <property type="entry name" value="TonB-dependent receptor, plug domain"/>
    <property type="match status" value="1"/>
</dbReference>
<evidence type="ECO:0000259" key="8">
    <source>
        <dbReference type="Pfam" id="PF07715"/>
    </source>
</evidence>
<dbReference type="InterPro" id="IPR023996">
    <property type="entry name" value="TonB-dep_OMP_SusC/RagA"/>
</dbReference>
<dbReference type="InterPro" id="IPR012910">
    <property type="entry name" value="Plug_dom"/>
</dbReference>
<evidence type="ECO:0000256" key="2">
    <source>
        <dbReference type="ARBA" id="ARBA00022448"/>
    </source>
</evidence>